<reference evidence="2" key="1">
    <citation type="submission" date="2017-09" db="EMBL/GenBank/DDBJ databases">
        <title>Depth-based differentiation of microbial function through sediment-hosted aquifers and enrichment of novel symbionts in the deep terrestrial subsurface.</title>
        <authorList>
            <person name="Probst A.J."/>
            <person name="Ladd B."/>
            <person name="Jarett J.K."/>
            <person name="Geller-Mcgrath D.E."/>
            <person name="Sieber C.M.K."/>
            <person name="Emerson J.B."/>
            <person name="Anantharaman K."/>
            <person name="Thomas B.C."/>
            <person name="Malmstrom R."/>
            <person name="Stieglmeier M."/>
            <person name="Klingl A."/>
            <person name="Woyke T."/>
            <person name="Ryan C.M."/>
            <person name="Banfield J.F."/>
        </authorList>
    </citation>
    <scope>NUCLEOTIDE SEQUENCE [LARGE SCALE GENOMIC DNA]</scope>
</reference>
<evidence type="ECO:0000313" key="2">
    <source>
        <dbReference type="Proteomes" id="UP000229554"/>
    </source>
</evidence>
<evidence type="ECO:0000313" key="1">
    <source>
        <dbReference type="EMBL" id="PJE62428.1"/>
    </source>
</evidence>
<dbReference type="Proteomes" id="UP000229554">
    <property type="component" value="Unassembled WGS sequence"/>
</dbReference>
<proteinExistence type="predicted"/>
<sequence>MDRSSALIGELFQGSDYPEVNPCPVDGLYPDYEKTFHGLLGDEDFPTLLSRMRSRNVLDIFGGGYFLKNSSFDSMTAVRLVNLDHTLVEKLKTAVIPDQTMKIETLEDLMHNPS</sequence>
<organism evidence="1 2">
    <name type="scientific">Candidatus Roizmanbacteria bacterium CG10_big_fil_rev_8_21_14_0_10_39_6</name>
    <dbReference type="NCBI Taxonomy" id="1974853"/>
    <lineage>
        <taxon>Bacteria</taxon>
        <taxon>Candidatus Roizmaniibacteriota</taxon>
    </lineage>
</organism>
<protein>
    <submittedName>
        <fullName evidence="1">Uncharacterized protein</fullName>
    </submittedName>
</protein>
<name>A0A2M8KR86_9BACT</name>
<dbReference type="AlphaFoldDB" id="A0A2M8KR86"/>
<dbReference type="EMBL" id="PFED01000208">
    <property type="protein sequence ID" value="PJE62428.1"/>
    <property type="molecule type" value="Genomic_DNA"/>
</dbReference>
<gene>
    <name evidence="1" type="ORF">COU88_05085</name>
</gene>
<accession>A0A2M8KR86</accession>
<feature type="non-terminal residue" evidence="1">
    <location>
        <position position="114"/>
    </location>
</feature>
<comment type="caution">
    <text evidence="1">The sequence shown here is derived from an EMBL/GenBank/DDBJ whole genome shotgun (WGS) entry which is preliminary data.</text>
</comment>